<organism evidence="1 2">
    <name type="scientific">Vaccinium darrowii</name>
    <dbReference type="NCBI Taxonomy" id="229202"/>
    <lineage>
        <taxon>Eukaryota</taxon>
        <taxon>Viridiplantae</taxon>
        <taxon>Streptophyta</taxon>
        <taxon>Embryophyta</taxon>
        <taxon>Tracheophyta</taxon>
        <taxon>Spermatophyta</taxon>
        <taxon>Magnoliopsida</taxon>
        <taxon>eudicotyledons</taxon>
        <taxon>Gunneridae</taxon>
        <taxon>Pentapetalae</taxon>
        <taxon>asterids</taxon>
        <taxon>Ericales</taxon>
        <taxon>Ericaceae</taxon>
        <taxon>Vaccinioideae</taxon>
        <taxon>Vaccinieae</taxon>
        <taxon>Vaccinium</taxon>
    </lineage>
</organism>
<evidence type="ECO:0000313" key="1">
    <source>
        <dbReference type="EMBL" id="KAH7855598.1"/>
    </source>
</evidence>
<sequence length="196" mass="22717">MLYLYKASYLLVEGESTLEEAREFTTKNLIQILNREDIDQYLAMLASRSVELPLHWRVSRLEVRSFIDVYERRADMNPTLLQFAKLDYNMVQATHQADLKLTLRGDNPKSIQCYIHETDASEEEARDHIKYLIGETWKKMNKDRGAESPCSKTLVKLAMNLGRMAQCMYQYGDGHVAEDVETKDRVLSLLINPIPL</sequence>
<keyword evidence="2" id="KW-1185">Reference proteome</keyword>
<comment type="caution">
    <text evidence="1">The sequence shown here is derived from an EMBL/GenBank/DDBJ whole genome shotgun (WGS) entry which is preliminary data.</text>
</comment>
<dbReference type="Proteomes" id="UP000828048">
    <property type="component" value="Chromosome 11"/>
</dbReference>
<accession>A0ACB7YQX8</accession>
<evidence type="ECO:0000313" key="2">
    <source>
        <dbReference type="Proteomes" id="UP000828048"/>
    </source>
</evidence>
<dbReference type="EMBL" id="CM037161">
    <property type="protein sequence ID" value="KAH7855598.1"/>
    <property type="molecule type" value="Genomic_DNA"/>
</dbReference>
<proteinExistence type="predicted"/>
<protein>
    <submittedName>
        <fullName evidence="1">Uncharacterized protein</fullName>
    </submittedName>
</protein>
<reference evidence="1 2" key="1">
    <citation type="journal article" date="2021" name="Hortic Res">
        <title>High-quality reference genome and annotation aids understanding of berry development for evergreen blueberry (Vaccinium darrowii).</title>
        <authorList>
            <person name="Yu J."/>
            <person name="Hulse-Kemp A.M."/>
            <person name="Babiker E."/>
            <person name="Staton M."/>
        </authorList>
    </citation>
    <scope>NUCLEOTIDE SEQUENCE [LARGE SCALE GENOMIC DNA]</scope>
    <source>
        <strain evidence="2">cv. NJ 8807/NJ 8810</strain>
        <tissue evidence="1">Young leaf</tissue>
    </source>
</reference>
<name>A0ACB7YQX8_9ERIC</name>
<gene>
    <name evidence="1" type="ORF">Vadar_026664</name>
</gene>